<gene>
    <name evidence="2" type="ORF">GWK47_041404</name>
</gene>
<name>A0A8J4YCH3_CHIOP</name>
<protein>
    <submittedName>
        <fullName evidence="2">Uncharacterized protein</fullName>
    </submittedName>
</protein>
<dbReference type="Proteomes" id="UP000770661">
    <property type="component" value="Unassembled WGS sequence"/>
</dbReference>
<comment type="caution">
    <text evidence="2">The sequence shown here is derived from an EMBL/GenBank/DDBJ whole genome shotgun (WGS) entry which is preliminary data.</text>
</comment>
<proteinExistence type="predicted"/>
<sequence>MQAAPSGSSRSDDNNNNISCSSNNTSNNNNNGYCLQEQWRDDPRSQLDSLGHRRRVGALTVLHKAQVQQSSHLAGLRVPWRRAERATRTVVSGDLLLEAPRTHTGMRQRAFTWATATLWNTFMVEVVVVAMNTQQHRRDVAGLCVTYKILKQGAPHLAILRQPWATPHPYSTRDAHKRDQQLIVPFARTETFFRSFLPRYSRLWNRVVRQTDMHQAATLHIFKCAVNAWLMPSGHN</sequence>
<evidence type="ECO:0000313" key="2">
    <source>
        <dbReference type="EMBL" id="KAG0724078.1"/>
    </source>
</evidence>
<keyword evidence="3" id="KW-1185">Reference proteome</keyword>
<evidence type="ECO:0000313" key="3">
    <source>
        <dbReference type="Proteomes" id="UP000770661"/>
    </source>
</evidence>
<feature type="compositionally biased region" description="Low complexity" evidence="1">
    <location>
        <begin position="1"/>
        <end position="31"/>
    </location>
</feature>
<dbReference type="EMBL" id="JACEEZ010007411">
    <property type="protein sequence ID" value="KAG0724078.1"/>
    <property type="molecule type" value="Genomic_DNA"/>
</dbReference>
<organism evidence="2 3">
    <name type="scientific">Chionoecetes opilio</name>
    <name type="common">Atlantic snow crab</name>
    <name type="synonym">Cancer opilio</name>
    <dbReference type="NCBI Taxonomy" id="41210"/>
    <lineage>
        <taxon>Eukaryota</taxon>
        <taxon>Metazoa</taxon>
        <taxon>Ecdysozoa</taxon>
        <taxon>Arthropoda</taxon>
        <taxon>Crustacea</taxon>
        <taxon>Multicrustacea</taxon>
        <taxon>Malacostraca</taxon>
        <taxon>Eumalacostraca</taxon>
        <taxon>Eucarida</taxon>
        <taxon>Decapoda</taxon>
        <taxon>Pleocyemata</taxon>
        <taxon>Brachyura</taxon>
        <taxon>Eubrachyura</taxon>
        <taxon>Majoidea</taxon>
        <taxon>Majidae</taxon>
        <taxon>Chionoecetes</taxon>
    </lineage>
</organism>
<evidence type="ECO:0000256" key="1">
    <source>
        <dbReference type="SAM" id="MobiDB-lite"/>
    </source>
</evidence>
<dbReference type="AlphaFoldDB" id="A0A8J4YCH3"/>
<feature type="region of interest" description="Disordered" evidence="1">
    <location>
        <begin position="1"/>
        <end position="36"/>
    </location>
</feature>
<accession>A0A8J4YCH3</accession>
<reference evidence="2" key="1">
    <citation type="submission" date="2020-07" db="EMBL/GenBank/DDBJ databases">
        <title>The High-quality genome of the commercially important snow crab, Chionoecetes opilio.</title>
        <authorList>
            <person name="Jeong J.-H."/>
            <person name="Ryu S."/>
        </authorList>
    </citation>
    <scope>NUCLEOTIDE SEQUENCE</scope>
    <source>
        <strain evidence="2">MADBK_172401_WGS</strain>
        <tissue evidence="2">Digestive gland</tissue>
    </source>
</reference>